<sequence length="520" mass="59518">MQHYRERSFDVNGEGSDVWVSYIGTPPNWNPPFATRILIPYSTPTYQRKYERMWWNDNREFDWLPYNENYRSQWHPCQHYTRWVNLSAREQDPYTVPWNTMSLTAIGGYASLEGSAHQLLTVDHPSFRSQFGKYGEHIGGLPSMTSTHSDLSFVDAPLGLSALVGRAMSSMMPNIKAELSLVNSLIELKDILTLKHSLASSYRYLKNIPVLLGNVARLAALPINKGRFSQGYKLSGALRKIRSSFSEAQGLTLREIFRSPADLYLQAEFNIMPAMSDIIGIYHALVTLERRLKDLYQRQGRLQRKHFNYVYLPTSLGSPTVSRSYTLDIGQFAGSQSPTGKTGCYRAYGSPVKATREVEVFPSLFHAEIEYRYYFTQFQNEHARILSFLDLMGVNLNPAILWNAIPWSFVVDWVVGIGRWLGDRKSLNMEPGISIERFCWSNTNTRRTRLYIENVSAPTWGGKMFKTYMPDLNETTYRRDVVIPSFTDPLFTGSLSSTELSLGVALAVTRRRHSNLRLRG</sequence>
<protein>
    <recommendedName>
        <fullName evidence="2">Maturation</fullName>
    </recommendedName>
</protein>
<name>A0A514D861_9VIRU</name>
<evidence type="ECO:0000313" key="1">
    <source>
        <dbReference type="EMBL" id="QDH89810.1"/>
    </source>
</evidence>
<gene>
    <name evidence="1" type="ORF">H1Bulk29121_000004</name>
</gene>
<proteinExistence type="predicted"/>
<accession>A0A514D861</accession>
<dbReference type="EMBL" id="MN035054">
    <property type="protein sequence ID" value="QDH89810.1"/>
    <property type="molecule type" value="Genomic_RNA"/>
</dbReference>
<evidence type="ECO:0008006" key="2">
    <source>
        <dbReference type="Google" id="ProtNLM"/>
    </source>
</evidence>
<reference evidence="1" key="1">
    <citation type="submission" date="2019-05" db="EMBL/GenBank/DDBJ databases">
        <title>Metatranscriptomic reconstruction reveals RNA viruses with the potential to shape carbon cycling in soil.</title>
        <authorList>
            <person name="Starr E.P."/>
            <person name="Nuccio E."/>
            <person name="Pett-Ridge J."/>
            <person name="Banfield J.F."/>
            <person name="Firestone M.K."/>
        </authorList>
    </citation>
    <scope>NUCLEOTIDE SEQUENCE</scope>
    <source>
        <strain evidence="1">H1_Bulk_29_scaffold_121</strain>
    </source>
</reference>
<organism evidence="1">
    <name type="scientific">Leviviridae sp</name>
    <dbReference type="NCBI Taxonomy" id="2027243"/>
    <lineage>
        <taxon>Viruses</taxon>
        <taxon>Riboviria</taxon>
        <taxon>Orthornavirae</taxon>
        <taxon>Lenarviricota</taxon>
        <taxon>Leviviricetes</taxon>
        <taxon>Norzivirales</taxon>
        <taxon>Fiersviridae</taxon>
    </lineage>
</organism>